<dbReference type="Gene3D" id="1.10.357.10">
    <property type="entry name" value="Tetracycline Repressor, domain 2"/>
    <property type="match status" value="1"/>
</dbReference>
<evidence type="ECO:0000256" key="3">
    <source>
        <dbReference type="ARBA" id="ARBA00023163"/>
    </source>
</evidence>
<evidence type="ECO:0000259" key="5">
    <source>
        <dbReference type="PROSITE" id="PS50977"/>
    </source>
</evidence>
<dbReference type="SUPFAM" id="SSF46689">
    <property type="entry name" value="Homeodomain-like"/>
    <property type="match status" value="1"/>
</dbReference>
<proteinExistence type="predicted"/>
<dbReference type="RefSeq" id="WP_380229981.1">
    <property type="nucleotide sequence ID" value="NZ_JBHSOF010000093.1"/>
</dbReference>
<keyword evidence="1" id="KW-0805">Transcription regulation</keyword>
<keyword evidence="2 4" id="KW-0238">DNA-binding</keyword>
<dbReference type="InterPro" id="IPR036271">
    <property type="entry name" value="Tet_transcr_reg_TetR-rel_C_sf"/>
</dbReference>
<dbReference type="InterPro" id="IPR049445">
    <property type="entry name" value="TetR_SbtR-like_C"/>
</dbReference>
<evidence type="ECO:0000256" key="4">
    <source>
        <dbReference type="PROSITE-ProRule" id="PRU00335"/>
    </source>
</evidence>
<dbReference type="Proteomes" id="UP001595975">
    <property type="component" value="Unassembled WGS sequence"/>
</dbReference>
<dbReference type="PANTHER" id="PTHR30055:SF234">
    <property type="entry name" value="HTH-TYPE TRANSCRIPTIONAL REGULATOR BETI"/>
    <property type="match status" value="1"/>
</dbReference>
<dbReference type="PANTHER" id="PTHR30055">
    <property type="entry name" value="HTH-TYPE TRANSCRIPTIONAL REGULATOR RUTR"/>
    <property type="match status" value="1"/>
</dbReference>
<keyword evidence="3" id="KW-0804">Transcription</keyword>
<dbReference type="SUPFAM" id="SSF48498">
    <property type="entry name" value="Tetracyclin repressor-like, C-terminal domain"/>
    <property type="match status" value="1"/>
</dbReference>
<gene>
    <name evidence="6" type="ORF">ACFP3U_35970</name>
</gene>
<name>A0ABW0XEN3_9ACTN</name>
<comment type="caution">
    <text evidence="6">The sequence shown here is derived from an EMBL/GenBank/DDBJ whole genome shotgun (WGS) entry which is preliminary data.</text>
</comment>
<dbReference type="InterPro" id="IPR009057">
    <property type="entry name" value="Homeodomain-like_sf"/>
</dbReference>
<accession>A0ABW0XEN3</accession>
<organism evidence="6 7">
    <name type="scientific">Kitasatospora misakiensis</name>
    <dbReference type="NCBI Taxonomy" id="67330"/>
    <lineage>
        <taxon>Bacteria</taxon>
        <taxon>Bacillati</taxon>
        <taxon>Actinomycetota</taxon>
        <taxon>Actinomycetes</taxon>
        <taxon>Kitasatosporales</taxon>
        <taxon>Streptomycetaceae</taxon>
        <taxon>Kitasatospora</taxon>
    </lineage>
</organism>
<feature type="DNA-binding region" description="H-T-H motif" evidence="4">
    <location>
        <begin position="54"/>
        <end position="73"/>
    </location>
</feature>
<dbReference type="PRINTS" id="PR00455">
    <property type="entry name" value="HTHTETR"/>
</dbReference>
<sequence>MLGRSTVVTTAATRPIPTAGPVRTPRLRADATRNRERIVLAARDAFVEHGAEAPLDEIAKRAGVGNATLYRNFPTRAALIREVALLVKNRIVAIAERAAVEAAGPFDALERFAHETVDEKVGAICPLLTNQVDLHDPDLAEARERLMLVVGDLLDRAKAAGEIRPDVAHGDLFIALGQLTRPLPGTSCHVLEGFVHRHLQLFLDGMRAPARSTLPGRAATFEDFHGDH</sequence>
<reference evidence="7" key="1">
    <citation type="journal article" date="2019" name="Int. J. Syst. Evol. Microbiol.">
        <title>The Global Catalogue of Microorganisms (GCM) 10K type strain sequencing project: providing services to taxonomists for standard genome sequencing and annotation.</title>
        <authorList>
            <consortium name="The Broad Institute Genomics Platform"/>
            <consortium name="The Broad Institute Genome Sequencing Center for Infectious Disease"/>
            <person name="Wu L."/>
            <person name="Ma J."/>
        </authorList>
    </citation>
    <scope>NUCLEOTIDE SEQUENCE [LARGE SCALE GENOMIC DNA]</scope>
    <source>
        <strain evidence="7">CGMCC 4.1437</strain>
    </source>
</reference>
<dbReference type="Pfam" id="PF21597">
    <property type="entry name" value="TetR_C_43"/>
    <property type="match status" value="1"/>
</dbReference>
<dbReference type="InterPro" id="IPR001647">
    <property type="entry name" value="HTH_TetR"/>
</dbReference>
<dbReference type="EMBL" id="JBHSOF010000093">
    <property type="protein sequence ID" value="MFC5668345.1"/>
    <property type="molecule type" value="Genomic_DNA"/>
</dbReference>
<evidence type="ECO:0000313" key="7">
    <source>
        <dbReference type="Proteomes" id="UP001595975"/>
    </source>
</evidence>
<keyword evidence="7" id="KW-1185">Reference proteome</keyword>
<feature type="domain" description="HTH tetR-type" evidence="5">
    <location>
        <begin position="32"/>
        <end position="91"/>
    </location>
</feature>
<dbReference type="InterPro" id="IPR050109">
    <property type="entry name" value="HTH-type_TetR-like_transc_reg"/>
</dbReference>
<evidence type="ECO:0000256" key="2">
    <source>
        <dbReference type="ARBA" id="ARBA00023125"/>
    </source>
</evidence>
<evidence type="ECO:0000313" key="6">
    <source>
        <dbReference type="EMBL" id="MFC5668345.1"/>
    </source>
</evidence>
<protein>
    <submittedName>
        <fullName evidence="6">TetR/AcrR family transcriptional regulator</fullName>
    </submittedName>
</protein>
<dbReference type="Pfam" id="PF00440">
    <property type="entry name" value="TetR_N"/>
    <property type="match status" value="1"/>
</dbReference>
<dbReference type="PROSITE" id="PS50977">
    <property type="entry name" value="HTH_TETR_2"/>
    <property type="match status" value="1"/>
</dbReference>
<evidence type="ECO:0000256" key="1">
    <source>
        <dbReference type="ARBA" id="ARBA00023015"/>
    </source>
</evidence>